<dbReference type="PANTHER" id="PTHR31286:SF167">
    <property type="entry name" value="OS09G0268800 PROTEIN"/>
    <property type="match status" value="1"/>
</dbReference>
<sequence>MTENIGAFLGKMIGEVLDVDLLTAKNVGGRCVKVSVAISADEPLIRSLRVDLLGTRTITAMLLRYERLQDYYFKCSRVGHPLRDCVELGKKDTIETMARLNVWLRTESPPKRFNHRSGLSEDVIGDNKERNPISVLVKETGDQEIYGKYLKTGDRSAIPATRDGRMTRL</sequence>
<gene>
    <name evidence="1" type="ORF">Dsin_013517</name>
</gene>
<dbReference type="InterPro" id="IPR040256">
    <property type="entry name" value="At4g02000-like"/>
</dbReference>
<evidence type="ECO:0000313" key="2">
    <source>
        <dbReference type="Proteomes" id="UP001281410"/>
    </source>
</evidence>
<keyword evidence="2" id="KW-1185">Reference proteome</keyword>
<organism evidence="1 2">
    <name type="scientific">Dipteronia sinensis</name>
    <dbReference type="NCBI Taxonomy" id="43782"/>
    <lineage>
        <taxon>Eukaryota</taxon>
        <taxon>Viridiplantae</taxon>
        <taxon>Streptophyta</taxon>
        <taxon>Embryophyta</taxon>
        <taxon>Tracheophyta</taxon>
        <taxon>Spermatophyta</taxon>
        <taxon>Magnoliopsida</taxon>
        <taxon>eudicotyledons</taxon>
        <taxon>Gunneridae</taxon>
        <taxon>Pentapetalae</taxon>
        <taxon>rosids</taxon>
        <taxon>malvids</taxon>
        <taxon>Sapindales</taxon>
        <taxon>Sapindaceae</taxon>
        <taxon>Hippocastanoideae</taxon>
        <taxon>Acereae</taxon>
        <taxon>Dipteronia</taxon>
    </lineage>
</organism>
<dbReference type="AlphaFoldDB" id="A0AAE0E9I2"/>
<evidence type="ECO:0008006" key="3">
    <source>
        <dbReference type="Google" id="ProtNLM"/>
    </source>
</evidence>
<proteinExistence type="predicted"/>
<dbReference type="PANTHER" id="PTHR31286">
    <property type="entry name" value="GLYCINE-RICH CELL WALL STRUCTURAL PROTEIN 1.8-LIKE"/>
    <property type="match status" value="1"/>
</dbReference>
<evidence type="ECO:0000313" key="1">
    <source>
        <dbReference type="EMBL" id="KAK3219547.1"/>
    </source>
</evidence>
<dbReference type="EMBL" id="JANJYJ010000004">
    <property type="protein sequence ID" value="KAK3219547.1"/>
    <property type="molecule type" value="Genomic_DNA"/>
</dbReference>
<accession>A0AAE0E9I2</accession>
<reference evidence="1" key="1">
    <citation type="journal article" date="2023" name="Plant J.">
        <title>Genome sequences and population genomics provide insights into the demographic history, inbreeding, and mutation load of two 'living fossil' tree species of Dipteronia.</title>
        <authorList>
            <person name="Feng Y."/>
            <person name="Comes H.P."/>
            <person name="Chen J."/>
            <person name="Zhu S."/>
            <person name="Lu R."/>
            <person name="Zhang X."/>
            <person name="Li P."/>
            <person name="Qiu J."/>
            <person name="Olsen K.M."/>
            <person name="Qiu Y."/>
        </authorList>
    </citation>
    <scope>NUCLEOTIDE SEQUENCE</scope>
    <source>
        <strain evidence="1">NBL</strain>
    </source>
</reference>
<comment type="caution">
    <text evidence="1">The sequence shown here is derived from an EMBL/GenBank/DDBJ whole genome shotgun (WGS) entry which is preliminary data.</text>
</comment>
<name>A0AAE0E9I2_9ROSI</name>
<protein>
    <recommendedName>
        <fullName evidence="3">CCHC-type domain-containing protein</fullName>
    </recommendedName>
</protein>
<dbReference type="Proteomes" id="UP001281410">
    <property type="component" value="Unassembled WGS sequence"/>
</dbReference>